<dbReference type="RefSeq" id="WP_092476761.1">
    <property type="nucleotide sequence ID" value="NZ_FOHN01000004.1"/>
</dbReference>
<dbReference type="Proteomes" id="UP000199800">
    <property type="component" value="Unassembled WGS sequence"/>
</dbReference>
<sequence length="440" mass="51234">MITKIKADRHYLFDPAAHIVMRVELSGKPDIFRIKRAIVGAVAKHDILNCTIKMDTKGDCFYVPREYAYIPKIEVHKGILRTNELVSNECKKEFKIDKGDLVRFVIAYDEERVELNVVQHHLGGDGKSMLILIQDILDILNSPEELKYFEDNQERCVNVIDDTYDEQYVELNDLIEATLRSLNKKWKGEKKIFHYDEREKVFQKFWEEREIEDHVLELDKEQLHSLLRVCKSHKVTLNNVVATVINKSLEEALKMGVIADVRDDDNKQMGNFVDIFILQQEYDRTKDFWENVDVINDLVKAKLEDRHKLLIGNLVRNKVENGLLDANHFQDFESNVVDAYSESFSVGKDGLPIMLTNIGVAPIKAKYGEFNIEKIIFVSPLTIRTFCNIAIITINDTFVLNMLTFKGDKRFEYLFDRIKEELLNVLAQDEKSEIQKNIQK</sequence>
<proteinExistence type="predicted"/>
<evidence type="ECO:0000313" key="3">
    <source>
        <dbReference type="Proteomes" id="UP000199800"/>
    </source>
</evidence>
<evidence type="ECO:0000313" key="2">
    <source>
        <dbReference type="EMBL" id="SES86782.1"/>
    </source>
</evidence>
<dbReference type="EMBL" id="FOHN01000004">
    <property type="protein sequence ID" value="SES86782.1"/>
    <property type="molecule type" value="Genomic_DNA"/>
</dbReference>
<dbReference type="OrthoDB" id="1839607at2"/>
<organism evidence="2 3">
    <name type="scientific">[Clostridium] polysaccharolyticum</name>
    <dbReference type="NCBI Taxonomy" id="29364"/>
    <lineage>
        <taxon>Bacteria</taxon>
        <taxon>Bacillati</taxon>
        <taxon>Bacillota</taxon>
        <taxon>Clostridia</taxon>
        <taxon>Lachnospirales</taxon>
        <taxon>Lachnospiraceae</taxon>
    </lineage>
</organism>
<feature type="domain" description="Condensation" evidence="1">
    <location>
        <begin position="23"/>
        <end position="246"/>
    </location>
</feature>
<dbReference type="PANTHER" id="PTHR28037">
    <property type="entry name" value="ALCOHOL O-ACETYLTRANSFERASE 1-RELATED"/>
    <property type="match status" value="1"/>
</dbReference>
<dbReference type="InterPro" id="IPR023213">
    <property type="entry name" value="CAT-like_dom_sf"/>
</dbReference>
<dbReference type="InterPro" id="IPR052058">
    <property type="entry name" value="Alcohol_O-acetyltransferase"/>
</dbReference>
<dbReference type="PANTHER" id="PTHR28037:SF1">
    <property type="entry name" value="ALCOHOL O-ACETYLTRANSFERASE 1-RELATED"/>
    <property type="match status" value="1"/>
</dbReference>
<dbReference type="GO" id="GO:0008610">
    <property type="term" value="P:lipid biosynthetic process"/>
    <property type="evidence" value="ECO:0007669"/>
    <property type="project" value="UniProtKB-ARBA"/>
</dbReference>
<dbReference type="AlphaFoldDB" id="A0A1I0A0W3"/>
<dbReference type="GO" id="GO:0003824">
    <property type="term" value="F:catalytic activity"/>
    <property type="evidence" value="ECO:0007669"/>
    <property type="project" value="InterPro"/>
</dbReference>
<name>A0A1I0A0W3_9FIRM</name>
<dbReference type="InterPro" id="IPR001242">
    <property type="entry name" value="Condensation_dom"/>
</dbReference>
<dbReference type="Gene3D" id="3.30.559.10">
    <property type="entry name" value="Chloramphenicol acetyltransferase-like domain"/>
    <property type="match status" value="1"/>
</dbReference>
<dbReference type="Pfam" id="PF00668">
    <property type="entry name" value="Condensation"/>
    <property type="match status" value="1"/>
</dbReference>
<dbReference type="STRING" id="29364.SAMN04487772_104171"/>
<evidence type="ECO:0000259" key="1">
    <source>
        <dbReference type="Pfam" id="PF00668"/>
    </source>
</evidence>
<keyword evidence="3" id="KW-1185">Reference proteome</keyword>
<dbReference type="SUPFAM" id="SSF52777">
    <property type="entry name" value="CoA-dependent acyltransferases"/>
    <property type="match status" value="2"/>
</dbReference>
<accession>A0A1I0A0W3</accession>
<protein>
    <submittedName>
        <fullName evidence="2">Condensation domain-containing protein</fullName>
    </submittedName>
</protein>
<gene>
    <name evidence="2" type="ORF">SAMN04487772_104171</name>
</gene>
<reference evidence="2 3" key="1">
    <citation type="submission" date="2016-10" db="EMBL/GenBank/DDBJ databases">
        <authorList>
            <person name="de Groot N.N."/>
        </authorList>
    </citation>
    <scope>NUCLEOTIDE SEQUENCE [LARGE SCALE GENOMIC DNA]</scope>
    <source>
        <strain evidence="2 3">DSM 1801</strain>
    </source>
</reference>